<proteinExistence type="predicted"/>
<evidence type="ECO:0000256" key="1">
    <source>
        <dbReference type="SAM" id="MobiDB-lite"/>
    </source>
</evidence>
<feature type="compositionally biased region" description="Basic and acidic residues" evidence="1">
    <location>
        <begin position="37"/>
        <end position="50"/>
    </location>
</feature>
<evidence type="ECO:0000313" key="3">
    <source>
        <dbReference type="Proteomes" id="UP000193144"/>
    </source>
</evidence>
<name>A0A1Y2A5V5_9PLEO</name>
<feature type="region of interest" description="Disordered" evidence="1">
    <location>
        <begin position="34"/>
        <end position="55"/>
    </location>
</feature>
<evidence type="ECO:0000313" key="2">
    <source>
        <dbReference type="EMBL" id="ORY17873.1"/>
    </source>
</evidence>
<dbReference type="EMBL" id="MCFA01000010">
    <property type="protein sequence ID" value="ORY17873.1"/>
    <property type="molecule type" value="Genomic_DNA"/>
</dbReference>
<protein>
    <submittedName>
        <fullName evidence="2">Uncharacterized protein</fullName>
    </submittedName>
</protein>
<dbReference type="AlphaFoldDB" id="A0A1Y2A5V5"/>
<gene>
    <name evidence="2" type="ORF">BCR34DRAFT_583436</name>
</gene>
<accession>A0A1Y2A5V5</accession>
<dbReference type="Proteomes" id="UP000193144">
    <property type="component" value="Unassembled WGS sequence"/>
</dbReference>
<reference evidence="2 3" key="1">
    <citation type="submission" date="2016-07" db="EMBL/GenBank/DDBJ databases">
        <title>Pervasive Adenine N6-methylation of Active Genes in Fungi.</title>
        <authorList>
            <consortium name="DOE Joint Genome Institute"/>
            <person name="Mondo S.J."/>
            <person name="Dannebaum R.O."/>
            <person name="Kuo R.C."/>
            <person name="Labutti K."/>
            <person name="Haridas S."/>
            <person name="Kuo A."/>
            <person name="Salamov A."/>
            <person name="Ahrendt S.R."/>
            <person name="Lipzen A."/>
            <person name="Sullivan W."/>
            <person name="Andreopoulos W.B."/>
            <person name="Clum A."/>
            <person name="Lindquist E."/>
            <person name="Daum C."/>
            <person name="Ramamoorthy G.K."/>
            <person name="Gryganskyi A."/>
            <person name="Culley D."/>
            <person name="Magnuson J.K."/>
            <person name="James T.Y."/>
            <person name="O'Malley M.A."/>
            <person name="Stajich J.E."/>
            <person name="Spatafora J.W."/>
            <person name="Visel A."/>
            <person name="Grigoriev I.V."/>
        </authorList>
    </citation>
    <scope>NUCLEOTIDE SEQUENCE [LARGE SCALE GENOMIC DNA]</scope>
    <source>
        <strain evidence="2 3">CBS 115471</strain>
    </source>
</reference>
<keyword evidence="3" id="KW-1185">Reference proteome</keyword>
<organism evidence="2 3">
    <name type="scientific">Clohesyomyces aquaticus</name>
    <dbReference type="NCBI Taxonomy" id="1231657"/>
    <lineage>
        <taxon>Eukaryota</taxon>
        <taxon>Fungi</taxon>
        <taxon>Dikarya</taxon>
        <taxon>Ascomycota</taxon>
        <taxon>Pezizomycotina</taxon>
        <taxon>Dothideomycetes</taxon>
        <taxon>Pleosporomycetidae</taxon>
        <taxon>Pleosporales</taxon>
        <taxon>Lindgomycetaceae</taxon>
        <taxon>Clohesyomyces</taxon>
    </lineage>
</organism>
<sequence>MKSSSRPVTYDTKSSNHGCRIKVKLAHWKDGALGWHQGEHRDGGKGDKPQGLRSQHVPFRSQYFPSLSIPPAASKSLGPERSTRDMKLYLITVAIVFMAMVATEDCGGWPEFDPDGPPDIQGEVLENRVADIWCVPFHLRTGDRRQWPRNAQN</sequence>
<comment type="caution">
    <text evidence="2">The sequence shown here is derived from an EMBL/GenBank/DDBJ whole genome shotgun (WGS) entry which is preliminary data.</text>
</comment>